<dbReference type="Proteomes" id="UP000766486">
    <property type="component" value="Unassembled WGS sequence"/>
</dbReference>
<sequence>MRNFDLAGSSSHTRLNFAAGARFVFSKILPGFEGARPPGTHAFSDLFLCRKHLRIREQILHESARAKSPPRFESIFKELFNKRRQLLPKIAKLTLQSFHEDSPVTRTERQASAMAGTYRQSLKIARQAKAAKDKGQEERVTALQTTQKIASGKGTEKQAGPWNAPLPAAEVDTEDAIQFKNEDREASIIQLEDGPYLESDNANEGSCWSEDSYNAERSSEGESEFASDLESDLNGLNHSRNDDSGQRTIFNYDFVDGKVKATKGSMHFWKFRFSPGQAHGPHESVKTLMFDYAMAGFHNVFSQGENTSDHALAEEFRNVRTRLMEVWTEIYENSADKEMGARSATEKKRGHYTSESAFVRRMKRKVNQAVEEYIRMHTMGGNVGHHVKNPDLYLPDKVDIMALRYLDPCSFNAQIAARLLMLNRTDLMVIGSVPAPITGRMQRLETAIQENVTAEEAAIDFDEYGKKLATMDQLIKDTRGMLSKETAAREAQSAAVKALEDELTTLKAEAATLKVDVVTLKADAARMEREIANAKVASSANPSKKRASSDAGRSAEAPTAKKATKQIDWGSLNRNV</sequence>
<feature type="compositionally biased region" description="Basic and acidic residues" evidence="1">
    <location>
        <begin position="130"/>
        <end position="140"/>
    </location>
</feature>
<proteinExistence type="predicted"/>
<evidence type="ECO:0000313" key="2">
    <source>
        <dbReference type="EMBL" id="VUC28142.1"/>
    </source>
</evidence>
<evidence type="ECO:0000256" key="1">
    <source>
        <dbReference type="SAM" id="MobiDB-lite"/>
    </source>
</evidence>
<comment type="caution">
    <text evidence="2">The sequence shown here is derived from an EMBL/GenBank/DDBJ whole genome shotgun (WGS) entry which is preliminary data.</text>
</comment>
<feature type="region of interest" description="Disordered" evidence="1">
    <location>
        <begin position="130"/>
        <end position="166"/>
    </location>
</feature>
<feature type="region of interest" description="Disordered" evidence="1">
    <location>
        <begin position="191"/>
        <end position="242"/>
    </location>
</feature>
<reference evidence="2 3" key="1">
    <citation type="submission" date="2019-06" db="EMBL/GenBank/DDBJ databases">
        <authorList>
            <person name="Broberg M."/>
        </authorList>
    </citation>
    <scope>NUCLEOTIDE SEQUENCE [LARGE SCALE GENOMIC DNA]</scope>
</reference>
<protein>
    <submittedName>
        <fullName evidence="2">Uncharacterized protein</fullName>
    </submittedName>
</protein>
<keyword evidence="3" id="KW-1185">Reference proteome</keyword>
<accession>A0ABY6UAW7</accession>
<organism evidence="2 3">
    <name type="scientific">Bionectria ochroleuca</name>
    <name type="common">Gliocladium roseum</name>
    <dbReference type="NCBI Taxonomy" id="29856"/>
    <lineage>
        <taxon>Eukaryota</taxon>
        <taxon>Fungi</taxon>
        <taxon>Dikarya</taxon>
        <taxon>Ascomycota</taxon>
        <taxon>Pezizomycotina</taxon>
        <taxon>Sordariomycetes</taxon>
        <taxon>Hypocreomycetidae</taxon>
        <taxon>Hypocreales</taxon>
        <taxon>Bionectriaceae</taxon>
        <taxon>Clonostachys</taxon>
    </lineage>
</organism>
<feature type="compositionally biased region" description="Acidic residues" evidence="1">
    <location>
        <begin position="221"/>
        <end position="231"/>
    </location>
</feature>
<evidence type="ECO:0000313" key="3">
    <source>
        <dbReference type="Proteomes" id="UP000766486"/>
    </source>
</evidence>
<feature type="compositionally biased region" description="Polar residues" evidence="1">
    <location>
        <begin position="200"/>
        <end position="216"/>
    </location>
</feature>
<name>A0ABY6UAW7_BIOOC</name>
<feature type="region of interest" description="Disordered" evidence="1">
    <location>
        <begin position="534"/>
        <end position="576"/>
    </location>
</feature>
<gene>
    <name evidence="2" type="ORF">CLO192961_LOCUS225307</name>
</gene>
<dbReference type="EMBL" id="CABFNS010000780">
    <property type="protein sequence ID" value="VUC28142.1"/>
    <property type="molecule type" value="Genomic_DNA"/>
</dbReference>